<name>A0A8H7ZU56_9FUNG</name>
<dbReference type="EMBL" id="JAEFCI010006891">
    <property type="protein sequence ID" value="KAG5459402.1"/>
    <property type="molecule type" value="Genomic_DNA"/>
</dbReference>
<proteinExistence type="predicted"/>
<feature type="compositionally biased region" description="Low complexity" evidence="1">
    <location>
        <begin position="21"/>
        <end position="36"/>
    </location>
</feature>
<keyword evidence="3" id="KW-1185">Reference proteome</keyword>
<gene>
    <name evidence="2" type="ORF">BJ554DRAFT_196</name>
</gene>
<comment type="caution">
    <text evidence="2">The sequence shown here is derived from an EMBL/GenBank/DDBJ whole genome shotgun (WGS) entry which is preliminary data.</text>
</comment>
<reference evidence="2 3" key="1">
    <citation type="journal article" name="Sci. Rep.">
        <title>Genome-scale phylogenetic analyses confirm Olpidium as the closest living zoosporic fungus to the non-flagellated, terrestrial fungi.</title>
        <authorList>
            <person name="Chang Y."/>
            <person name="Rochon D."/>
            <person name="Sekimoto S."/>
            <person name="Wang Y."/>
            <person name="Chovatia M."/>
            <person name="Sandor L."/>
            <person name="Salamov A."/>
            <person name="Grigoriev I.V."/>
            <person name="Stajich J.E."/>
            <person name="Spatafora J.W."/>
        </authorList>
    </citation>
    <scope>NUCLEOTIDE SEQUENCE [LARGE SCALE GENOMIC DNA]</scope>
    <source>
        <strain evidence="2">S191</strain>
    </source>
</reference>
<feature type="compositionally biased region" description="Polar residues" evidence="1">
    <location>
        <begin position="118"/>
        <end position="130"/>
    </location>
</feature>
<protein>
    <submittedName>
        <fullName evidence="2">Uncharacterized protein</fullName>
    </submittedName>
</protein>
<dbReference type="Proteomes" id="UP000673691">
    <property type="component" value="Unassembled WGS sequence"/>
</dbReference>
<accession>A0A8H7ZU56</accession>
<feature type="region of interest" description="Disordered" evidence="1">
    <location>
        <begin position="100"/>
        <end position="130"/>
    </location>
</feature>
<organism evidence="2 3">
    <name type="scientific">Olpidium bornovanus</name>
    <dbReference type="NCBI Taxonomy" id="278681"/>
    <lineage>
        <taxon>Eukaryota</taxon>
        <taxon>Fungi</taxon>
        <taxon>Fungi incertae sedis</taxon>
        <taxon>Olpidiomycota</taxon>
        <taxon>Olpidiomycotina</taxon>
        <taxon>Olpidiomycetes</taxon>
        <taxon>Olpidiales</taxon>
        <taxon>Olpidiaceae</taxon>
        <taxon>Olpidium</taxon>
    </lineage>
</organism>
<dbReference type="AlphaFoldDB" id="A0A8H7ZU56"/>
<evidence type="ECO:0000313" key="2">
    <source>
        <dbReference type="EMBL" id="KAG5459402.1"/>
    </source>
</evidence>
<feature type="region of interest" description="Disordered" evidence="1">
    <location>
        <begin position="1"/>
        <end position="36"/>
    </location>
</feature>
<evidence type="ECO:0000313" key="3">
    <source>
        <dbReference type="Proteomes" id="UP000673691"/>
    </source>
</evidence>
<evidence type="ECO:0000256" key="1">
    <source>
        <dbReference type="SAM" id="MobiDB-lite"/>
    </source>
</evidence>
<sequence length="130" mass="13728">MLTPRRSRLTRREGRPHCRNPFAEAAASSSSSSVSADAAAAEAGGPAFASAAAVESALAHLKANVYESIYEYVVNSLIIFRRSRRDPGRGLCDALPPFPVFGPPLLSPRSPRSDPKPATTSAFISPSSTT</sequence>